<organism evidence="1">
    <name type="scientific">marine metagenome</name>
    <dbReference type="NCBI Taxonomy" id="408172"/>
    <lineage>
        <taxon>unclassified sequences</taxon>
        <taxon>metagenomes</taxon>
        <taxon>ecological metagenomes</taxon>
    </lineage>
</organism>
<name>A0A382GKM9_9ZZZZ</name>
<dbReference type="AlphaFoldDB" id="A0A382GKM9"/>
<reference evidence="1" key="1">
    <citation type="submission" date="2018-05" db="EMBL/GenBank/DDBJ databases">
        <authorList>
            <person name="Lanie J.A."/>
            <person name="Ng W.-L."/>
            <person name="Kazmierczak K.M."/>
            <person name="Andrzejewski T.M."/>
            <person name="Davidsen T.M."/>
            <person name="Wayne K.J."/>
            <person name="Tettelin H."/>
            <person name="Glass J.I."/>
            <person name="Rusch D."/>
            <person name="Podicherti R."/>
            <person name="Tsui H.-C.T."/>
            <person name="Winkler M.E."/>
        </authorList>
    </citation>
    <scope>NUCLEOTIDE SEQUENCE</scope>
</reference>
<proteinExistence type="predicted"/>
<protein>
    <submittedName>
        <fullName evidence="1">Uncharacterized protein</fullName>
    </submittedName>
</protein>
<accession>A0A382GKM9</accession>
<sequence>MICGVSKAFYCHIRCIWSVYGSKTLEYGVSCKSRRGVTILDRYPECSLRMLLPLSVGIHDQLMLSRKWFMAKLGEYEFPEIGLSESIELGKKIVREFAGEVSRQGLARSLDMSQRGGAFSARLNALRLWGVGTGRSRVRVTQDGLRAVTPLSATEGHRARMTLARNVLLFVDVSIRLGDEPYGIEHLGVLLEELSGAGRVNVARRLTMIDRIFTEVRSYISVDDSNNSTEQPEITSPISTYEKKMSNNWDDYPPQPKSLSVITEKMPDKQSSSDKIELHLPDGNLSLPETVGNLDFALAVLRARRQLVAAEESKHGGSTPAAP</sequence>
<evidence type="ECO:0000313" key="1">
    <source>
        <dbReference type="EMBL" id="SVB75325.1"/>
    </source>
</evidence>
<gene>
    <name evidence="1" type="ORF">METZ01_LOCUS228179</name>
</gene>
<dbReference type="EMBL" id="UINC01055908">
    <property type="protein sequence ID" value="SVB75325.1"/>
    <property type="molecule type" value="Genomic_DNA"/>
</dbReference>